<keyword evidence="2" id="KW-0808">Transferase</keyword>
<accession>R4U2U5</accession>
<protein>
    <submittedName>
        <fullName evidence="2">Glycosyltransferase</fullName>
    </submittedName>
</protein>
<dbReference type="PANTHER" id="PTHR22916">
    <property type="entry name" value="GLYCOSYLTRANSFERASE"/>
    <property type="match status" value="1"/>
</dbReference>
<dbReference type="Gene3D" id="3.90.550.10">
    <property type="entry name" value="Spore Coat Polysaccharide Biosynthesis Protein SpsA, Chain A"/>
    <property type="match status" value="1"/>
</dbReference>
<proteinExistence type="predicted"/>
<dbReference type="Pfam" id="PF00535">
    <property type="entry name" value="Glycos_transf_2"/>
    <property type="match status" value="1"/>
</dbReference>
<dbReference type="HOGENOM" id="CLU_873829_0_0_14"/>
<dbReference type="GO" id="GO:0016740">
    <property type="term" value="F:transferase activity"/>
    <property type="evidence" value="ECO:0007669"/>
    <property type="project" value="UniProtKB-KW"/>
</dbReference>
<dbReference type="InterPro" id="IPR001173">
    <property type="entry name" value="Glyco_trans_2-like"/>
</dbReference>
<dbReference type="InterPro" id="IPR029044">
    <property type="entry name" value="Nucleotide-diphossugar_trans"/>
</dbReference>
<feature type="domain" description="Glycosyltransferase 2-like" evidence="1">
    <location>
        <begin position="4"/>
        <end position="125"/>
    </location>
</feature>
<dbReference type="STRING" id="1276227.SCHRY_v1c02230"/>
<evidence type="ECO:0000313" key="2">
    <source>
        <dbReference type="EMBL" id="AGM24808.1"/>
    </source>
</evidence>
<dbReference type="RefSeq" id="WP_016338634.1">
    <property type="nucleotide sequence ID" value="NC_021280.1"/>
</dbReference>
<dbReference type="PATRIC" id="fig|1276227.3.peg.222"/>
<name>R4U2U5_9MOLU</name>
<evidence type="ECO:0000313" key="3">
    <source>
        <dbReference type="Proteomes" id="UP000013964"/>
    </source>
</evidence>
<sequence length="323" mass="37838">MFLSFLIVAQNNPVKLIKTLSSIRAQTEQDFEVILVDDTGFQPKSVVLDFMSEYFYQFNKQIKVITNLRSQGFSYSMNTGINKATGEYIVFVKEGEVLYENLVATLKKTVAEFSTNNKVINLLEFGIRYANLKTNSFSRLATEKLLSPKTNKEVLAYVHPLLHTKAFNREMLIKKQIYFANYTRNETFFIYKVLAYADGVVAVKDILADYDLGQVKYSVFDLLKQWVHIFNFYREHNLYKEYYDELEYAYVRFCLVSFLRLVRLQHNKQLAIKAINSAENKVDRRIKSFMKNKYAINISEPKFRIIAGDIKGYIKAWRAEFAR</sequence>
<dbReference type="KEGG" id="scr:SCHRY_v1c02230"/>
<dbReference type="OrthoDB" id="387866at2"/>
<evidence type="ECO:0000259" key="1">
    <source>
        <dbReference type="Pfam" id="PF00535"/>
    </source>
</evidence>
<dbReference type="AlphaFoldDB" id="R4U2U5"/>
<reference evidence="2 3" key="1">
    <citation type="journal article" date="2013" name="Genome Biol. Evol.">
        <title>Complete genomes of two dipteran-associated spiroplasmas provided insights into the origin, dynamics, and impacts of viral invasion in spiroplasma.</title>
        <authorList>
            <person name="Ku C."/>
            <person name="Lo W.S."/>
            <person name="Chen L.L."/>
            <person name="Kuo C.H."/>
        </authorList>
    </citation>
    <scope>NUCLEOTIDE SEQUENCE [LARGE SCALE GENOMIC DNA]</scope>
    <source>
        <strain evidence="2 3">DF-1</strain>
    </source>
</reference>
<keyword evidence="3" id="KW-1185">Reference proteome</keyword>
<dbReference type="EMBL" id="CP005077">
    <property type="protein sequence ID" value="AGM24808.1"/>
    <property type="molecule type" value="Genomic_DNA"/>
</dbReference>
<organism evidence="2 3">
    <name type="scientific">Spiroplasma chrysopicola DF-1</name>
    <dbReference type="NCBI Taxonomy" id="1276227"/>
    <lineage>
        <taxon>Bacteria</taxon>
        <taxon>Bacillati</taxon>
        <taxon>Mycoplasmatota</taxon>
        <taxon>Mollicutes</taxon>
        <taxon>Entomoplasmatales</taxon>
        <taxon>Spiroplasmataceae</taxon>
        <taxon>Spiroplasma</taxon>
    </lineage>
</organism>
<dbReference type="SUPFAM" id="SSF53448">
    <property type="entry name" value="Nucleotide-diphospho-sugar transferases"/>
    <property type="match status" value="1"/>
</dbReference>
<dbReference type="eggNOG" id="COG0463">
    <property type="taxonomic scope" value="Bacteria"/>
</dbReference>
<dbReference type="Proteomes" id="UP000013964">
    <property type="component" value="Chromosome"/>
</dbReference>
<gene>
    <name evidence="2" type="primary">cps</name>
    <name evidence="2" type="ORF">SCHRY_v1c02230</name>
</gene>